<name>A0A8J6QJ48_9GAMM</name>
<feature type="domain" description="Type II secretion system protein GspB C-terminal" evidence="1">
    <location>
        <begin position="188"/>
        <end position="247"/>
    </location>
</feature>
<keyword evidence="3" id="KW-1185">Reference proteome</keyword>
<sequence>MSYILDALKRNASDAEVGDVPSLHTQAGVDKPAKRSRWLQPALAVVLVLATAILSYWLQPWNRQPAAAEVIIADAPEPEIKVLGTVDYSRFKPRSPVVLTPEPESDPVAQPLPQQPINAGIANGEQEALVEAPPATNDDQRLGGDELAALFRKAVQETEQVAPQQQNAAATAEVEPLTRKSQAFQNQVPTMEFSAHSYSSDPSKRMVKVNGSEIQEGDWINDSVQIVAILPNKVVMEMQGQRFSLPALSDW</sequence>
<evidence type="ECO:0000259" key="1">
    <source>
        <dbReference type="Pfam" id="PF16537"/>
    </source>
</evidence>
<dbReference type="GO" id="GO:0015627">
    <property type="term" value="C:type II protein secretion system complex"/>
    <property type="evidence" value="ECO:0007669"/>
    <property type="project" value="InterPro"/>
</dbReference>
<dbReference type="AlphaFoldDB" id="A0A8J6QJ48"/>
<reference evidence="2" key="1">
    <citation type="submission" date="2020-09" db="EMBL/GenBank/DDBJ databases">
        <title>A novel bacterium of genus Neiella, isolated from South China Sea.</title>
        <authorList>
            <person name="Huang H."/>
            <person name="Mo K."/>
            <person name="Hu Y."/>
        </authorList>
    </citation>
    <scope>NUCLEOTIDE SEQUENCE</scope>
    <source>
        <strain evidence="2">HB171785</strain>
    </source>
</reference>
<protein>
    <submittedName>
        <fullName evidence="2">General secretion pathway protein GspB</fullName>
    </submittedName>
</protein>
<organism evidence="2 3">
    <name type="scientific">Neiella litorisoli</name>
    <dbReference type="NCBI Taxonomy" id="2771431"/>
    <lineage>
        <taxon>Bacteria</taxon>
        <taxon>Pseudomonadati</taxon>
        <taxon>Pseudomonadota</taxon>
        <taxon>Gammaproteobacteria</taxon>
        <taxon>Alteromonadales</taxon>
        <taxon>Echinimonadaceae</taxon>
        <taxon>Neiella</taxon>
    </lineage>
</organism>
<evidence type="ECO:0000313" key="2">
    <source>
        <dbReference type="EMBL" id="MBD1389066.1"/>
    </source>
</evidence>
<accession>A0A8J6QJ48</accession>
<dbReference type="Pfam" id="PF16537">
    <property type="entry name" value="T2SSB"/>
    <property type="match status" value="1"/>
</dbReference>
<comment type="caution">
    <text evidence="2">The sequence shown here is derived from an EMBL/GenBank/DDBJ whole genome shotgun (WGS) entry which is preliminary data.</text>
</comment>
<gene>
    <name evidence="2" type="ORF">IC617_06460</name>
</gene>
<dbReference type="Proteomes" id="UP000638014">
    <property type="component" value="Unassembled WGS sequence"/>
</dbReference>
<dbReference type="EMBL" id="JACXAF010000007">
    <property type="protein sequence ID" value="MBD1389066.1"/>
    <property type="molecule type" value="Genomic_DNA"/>
</dbReference>
<dbReference type="RefSeq" id="WP_191144174.1">
    <property type="nucleotide sequence ID" value="NZ_JACXAF010000007.1"/>
</dbReference>
<dbReference type="InterPro" id="IPR032389">
    <property type="entry name" value="GspB_C"/>
</dbReference>
<evidence type="ECO:0000313" key="3">
    <source>
        <dbReference type="Proteomes" id="UP000638014"/>
    </source>
</evidence>
<proteinExistence type="predicted"/>